<organism evidence="1 2">
    <name type="scientific">Aureobasidium pullulans</name>
    <name type="common">Black yeast</name>
    <name type="synonym">Pullularia pullulans</name>
    <dbReference type="NCBI Taxonomy" id="5580"/>
    <lineage>
        <taxon>Eukaryota</taxon>
        <taxon>Fungi</taxon>
        <taxon>Dikarya</taxon>
        <taxon>Ascomycota</taxon>
        <taxon>Pezizomycotina</taxon>
        <taxon>Dothideomycetes</taxon>
        <taxon>Dothideomycetidae</taxon>
        <taxon>Dothideales</taxon>
        <taxon>Saccotheciaceae</taxon>
        <taxon>Aureobasidium</taxon>
    </lineage>
</organism>
<gene>
    <name evidence="1" type="ORF">D6C83_03239</name>
</gene>
<dbReference type="AlphaFoldDB" id="A0A4T0DGB1"/>
<evidence type="ECO:0000313" key="1">
    <source>
        <dbReference type="EMBL" id="TIA60470.1"/>
    </source>
</evidence>
<name>A0A4T0DGB1_AURPU</name>
<accession>A0A4T0DGB1</accession>
<dbReference type="Proteomes" id="UP000304947">
    <property type="component" value="Unassembled WGS sequence"/>
</dbReference>
<protein>
    <submittedName>
        <fullName evidence="1">Uncharacterized protein</fullName>
    </submittedName>
</protein>
<sequence length="320" mass="34087">MHHLGSRRGFGTDFRAALVFHQNIGLFDSIVLEDDYNTASLRSSPLGLDCSNHFLFNPTLFSIPNLTLVVYSITTPSQATPDFSKMVNRNFLLGALAAAATTAIAQDSGSENIRFGNAFSLGATNSYIIEAETTLFPGKTQSGDTPRLALWPGMGTDQNQLIQAIVLGSSDAQGEQCGGKPHVSGEWCAFASALQDDVQLQGDTFPVKSNQGVKIHYKYDETSGNTTQTVSVEGKVVSTLSTKSGKAIGFGTAEEAQNEFKGVVYEHSYVNTTVVLAAADAQFASTLGKTGATGNLVTKDNKTFKVDKIVIAEYSFPASV</sequence>
<evidence type="ECO:0000313" key="2">
    <source>
        <dbReference type="Proteomes" id="UP000304947"/>
    </source>
</evidence>
<dbReference type="EMBL" id="QZBU01000797">
    <property type="protein sequence ID" value="TIA60470.1"/>
    <property type="molecule type" value="Genomic_DNA"/>
</dbReference>
<comment type="caution">
    <text evidence="1">The sequence shown here is derived from an EMBL/GenBank/DDBJ whole genome shotgun (WGS) entry which is preliminary data.</text>
</comment>
<proteinExistence type="predicted"/>
<reference evidence="1 2" key="1">
    <citation type="submission" date="2018-10" db="EMBL/GenBank/DDBJ databases">
        <title>Fifty Aureobasidium pullulans genomes reveal a recombining polyextremotolerant generalist.</title>
        <authorList>
            <person name="Gostincar C."/>
            <person name="Turk M."/>
            <person name="Zajc J."/>
            <person name="Gunde-Cimerman N."/>
        </authorList>
    </citation>
    <scope>NUCLEOTIDE SEQUENCE [LARGE SCALE GENOMIC DNA]</scope>
    <source>
        <strain evidence="1 2">EXF-3380</strain>
    </source>
</reference>